<feature type="transmembrane region" description="Helical" evidence="1">
    <location>
        <begin position="12"/>
        <end position="32"/>
    </location>
</feature>
<sequence length="45" mass="5185">MVSLGSSFAFTLFNTYVADLFFPCTTAWSILLRTRVSKSFHLFNF</sequence>
<evidence type="ECO:0000313" key="2">
    <source>
        <dbReference type="EMBL" id="JAD93845.1"/>
    </source>
</evidence>
<dbReference type="EMBL" id="GBRH01204050">
    <property type="protein sequence ID" value="JAD93845.1"/>
    <property type="molecule type" value="Transcribed_RNA"/>
</dbReference>
<name>A0A0A9E7H5_ARUDO</name>
<protein>
    <submittedName>
        <fullName evidence="2">Uncharacterized protein</fullName>
    </submittedName>
</protein>
<reference evidence="2" key="2">
    <citation type="journal article" date="2015" name="Data Brief">
        <title>Shoot transcriptome of the giant reed, Arundo donax.</title>
        <authorList>
            <person name="Barrero R.A."/>
            <person name="Guerrero F.D."/>
            <person name="Moolhuijzen P."/>
            <person name="Goolsby J.A."/>
            <person name="Tidwell J."/>
            <person name="Bellgard S.E."/>
            <person name="Bellgard M.I."/>
        </authorList>
    </citation>
    <scope>NUCLEOTIDE SEQUENCE</scope>
    <source>
        <tissue evidence="2">Shoot tissue taken approximately 20 cm above the soil surface</tissue>
    </source>
</reference>
<proteinExistence type="predicted"/>
<keyword evidence="1" id="KW-0472">Membrane</keyword>
<keyword evidence="1" id="KW-0812">Transmembrane</keyword>
<evidence type="ECO:0000256" key="1">
    <source>
        <dbReference type="SAM" id="Phobius"/>
    </source>
</evidence>
<reference evidence="2" key="1">
    <citation type="submission" date="2014-09" db="EMBL/GenBank/DDBJ databases">
        <authorList>
            <person name="Magalhaes I.L.F."/>
            <person name="Oliveira U."/>
            <person name="Santos F.R."/>
            <person name="Vidigal T.H.D.A."/>
            <person name="Brescovit A.D."/>
            <person name="Santos A.J."/>
        </authorList>
    </citation>
    <scope>NUCLEOTIDE SEQUENCE</scope>
    <source>
        <tissue evidence="2">Shoot tissue taken approximately 20 cm above the soil surface</tissue>
    </source>
</reference>
<dbReference type="AlphaFoldDB" id="A0A0A9E7H5"/>
<keyword evidence="1" id="KW-1133">Transmembrane helix</keyword>
<accession>A0A0A9E7H5</accession>
<organism evidence="2">
    <name type="scientific">Arundo donax</name>
    <name type="common">Giant reed</name>
    <name type="synonym">Donax arundinaceus</name>
    <dbReference type="NCBI Taxonomy" id="35708"/>
    <lineage>
        <taxon>Eukaryota</taxon>
        <taxon>Viridiplantae</taxon>
        <taxon>Streptophyta</taxon>
        <taxon>Embryophyta</taxon>
        <taxon>Tracheophyta</taxon>
        <taxon>Spermatophyta</taxon>
        <taxon>Magnoliopsida</taxon>
        <taxon>Liliopsida</taxon>
        <taxon>Poales</taxon>
        <taxon>Poaceae</taxon>
        <taxon>PACMAD clade</taxon>
        <taxon>Arundinoideae</taxon>
        <taxon>Arundineae</taxon>
        <taxon>Arundo</taxon>
    </lineage>
</organism>